<dbReference type="AlphaFoldDB" id="A0A5B8LW90"/>
<name>A0A5B8LW90_9HYPH</name>
<evidence type="ECO:0000256" key="3">
    <source>
        <dbReference type="ARBA" id="ARBA00022764"/>
    </source>
</evidence>
<proteinExistence type="inferred from homology"/>
<sequence length="386" mass="41934">MARVVLKGLSWGHRRATGPLQPLVDRFRERHPDIDIQWTVRPLSDFEHQGLAGVAELFDLIIYDHPFSGDLVASGAFVPLDQHLPGLTVDDDARFVGASLTSYRYGGSVWGAPIDGATQHALYRTDLMRDRPLPQAWDEVLTLGRALRKDGLYLGLAGETPHAGLVVAALMANAGTPWSTDPAQPFRIDRAALGVALERTAAVMALCPPEAINWNSIDLHDQMVARDDIVYAPCVYGYATYGEADMRQRLSFGPFPGAVTPYHAGTAIGGTAMGLSRHCADKDAALAFIEFVLSDEAQCQIIPAHHGQPALAAAWDDAATDARFNQFFSTTRSSIETAWIRPRLPGYPVFQKEMGVVVRRFLAGEMDMGAALDGIEKLTAGVNRGV</sequence>
<gene>
    <name evidence="4" type="ORF">FPZ08_14800</name>
</gene>
<comment type="subcellular location">
    <subcellularLocation>
        <location evidence="1">Periplasm</location>
    </subcellularLocation>
</comment>
<protein>
    <submittedName>
        <fullName evidence="4">Extracellular solute-binding protein</fullName>
    </submittedName>
</protein>
<reference evidence="4 5" key="1">
    <citation type="submission" date="2019-07" db="EMBL/GenBank/DDBJ databases">
        <title>Full genome sequence of Devosia sp. Gsoil 520.</title>
        <authorList>
            <person name="Im W.-T."/>
        </authorList>
    </citation>
    <scope>NUCLEOTIDE SEQUENCE [LARGE SCALE GENOMIC DNA]</scope>
    <source>
        <strain evidence="4 5">Gsoil 520</strain>
    </source>
</reference>
<dbReference type="OrthoDB" id="9811622at2"/>
<keyword evidence="5" id="KW-1185">Reference proteome</keyword>
<accession>A0A5B8LW90</accession>
<comment type="similarity">
    <text evidence="2">Belongs to the bacterial solute-binding protein 1 family.</text>
</comment>
<evidence type="ECO:0000256" key="1">
    <source>
        <dbReference type="ARBA" id="ARBA00004418"/>
    </source>
</evidence>
<dbReference type="RefSeq" id="WP_146290720.1">
    <property type="nucleotide sequence ID" value="NZ_CP042304.1"/>
</dbReference>
<dbReference type="InterPro" id="IPR006059">
    <property type="entry name" value="SBP"/>
</dbReference>
<dbReference type="GO" id="GO:0042597">
    <property type="term" value="C:periplasmic space"/>
    <property type="evidence" value="ECO:0007669"/>
    <property type="project" value="UniProtKB-SubCell"/>
</dbReference>
<evidence type="ECO:0000256" key="2">
    <source>
        <dbReference type="ARBA" id="ARBA00008520"/>
    </source>
</evidence>
<organism evidence="4 5">
    <name type="scientific">Devosia ginsengisoli</name>
    <dbReference type="NCBI Taxonomy" id="400770"/>
    <lineage>
        <taxon>Bacteria</taxon>
        <taxon>Pseudomonadati</taxon>
        <taxon>Pseudomonadota</taxon>
        <taxon>Alphaproteobacteria</taxon>
        <taxon>Hyphomicrobiales</taxon>
        <taxon>Devosiaceae</taxon>
        <taxon>Devosia</taxon>
    </lineage>
</organism>
<dbReference type="SUPFAM" id="SSF53850">
    <property type="entry name" value="Periplasmic binding protein-like II"/>
    <property type="match status" value="1"/>
</dbReference>
<dbReference type="KEGG" id="dea:FPZ08_14800"/>
<dbReference type="EMBL" id="CP042304">
    <property type="protein sequence ID" value="QDZ11904.1"/>
    <property type="molecule type" value="Genomic_DNA"/>
</dbReference>
<dbReference type="InterPro" id="IPR050490">
    <property type="entry name" value="Bact_solute-bd_prot1"/>
</dbReference>
<keyword evidence="3" id="KW-0574">Periplasm</keyword>
<dbReference type="PANTHER" id="PTHR43649">
    <property type="entry name" value="ARABINOSE-BINDING PROTEIN-RELATED"/>
    <property type="match status" value="1"/>
</dbReference>
<dbReference type="Proteomes" id="UP000315364">
    <property type="component" value="Chromosome"/>
</dbReference>
<dbReference type="Pfam" id="PF01547">
    <property type="entry name" value="SBP_bac_1"/>
    <property type="match status" value="1"/>
</dbReference>
<dbReference type="PANTHER" id="PTHR43649:SF12">
    <property type="entry name" value="DIACETYLCHITOBIOSE BINDING PROTEIN DASA"/>
    <property type="match status" value="1"/>
</dbReference>
<dbReference type="Gene3D" id="3.40.190.10">
    <property type="entry name" value="Periplasmic binding protein-like II"/>
    <property type="match status" value="2"/>
</dbReference>
<evidence type="ECO:0000313" key="5">
    <source>
        <dbReference type="Proteomes" id="UP000315364"/>
    </source>
</evidence>
<evidence type="ECO:0000313" key="4">
    <source>
        <dbReference type="EMBL" id="QDZ11904.1"/>
    </source>
</evidence>